<dbReference type="InterPro" id="IPR005672">
    <property type="entry name" value="Phosphate_PstA"/>
</dbReference>
<evidence type="ECO:0000256" key="5">
    <source>
        <dbReference type="ARBA" id="ARBA00022692"/>
    </source>
</evidence>
<dbReference type="PROSITE" id="PS50928">
    <property type="entry name" value="ABC_TM1"/>
    <property type="match status" value="1"/>
</dbReference>
<accession>A0AAP2RE68</accession>
<feature type="transmembrane region" description="Helical" evidence="8">
    <location>
        <begin position="188"/>
        <end position="209"/>
    </location>
</feature>
<dbReference type="SUPFAM" id="SSF161098">
    <property type="entry name" value="MetI-like"/>
    <property type="match status" value="1"/>
</dbReference>
<organism evidence="10 11">
    <name type="scientific">Methanooceanicella nereidis</name>
    <dbReference type="NCBI Taxonomy" id="2052831"/>
    <lineage>
        <taxon>Archaea</taxon>
        <taxon>Methanobacteriati</taxon>
        <taxon>Methanobacteriota</taxon>
        <taxon>Stenosarchaea group</taxon>
        <taxon>Methanomicrobia</taxon>
        <taxon>Methanocellales</taxon>
        <taxon>Methanocellaceae</taxon>
        <taxon>Methanooceanicella</taxon>
    </lineage>
</organism>
<dbReference type="NCBIfam" id="TIGR00974">
    <property type="entry name" value="3a0107s02c"/>
    <property type="match status" value="1"/>
</dbReference>
<evidence type="ECO:0000259" key="9">
    <source>
        <dbReference type="PROSITE" id="PS50928"/>
    </source>
</evidence>
<feature type="domain" description="ABC transmembrane type-1" evidence="9">
    <location>
        <begin position="69"/>
        <end position="275"/>
    </location>
</feature>
<evidence type="ECO:0000313" key="10">
    <source>
        <dbReference type="EMBL" id="MCD1295719.1"/>
    </source>
</evidence>
<dbReference type="InterPro" id="IPR000515">
    <property type="entry name" value="MetI-like"/>
</dbReference>
<keyword evidence="6 8" id="KW-1133">Transmembrane helix</keyword>
<protein>
    <recommendedName>
        <fullName evidence="8">Phosphate transport system permease protein PstA</fullName>
    </recommendedName>
</protein>
<dbReference type="CDD" id="cd06261">
    <property type="entry name" value="TM_PBP2"/>
    <property type="match status" value="1"/>
</dbReference>
<evidence type="ECO:0000256" key="4">
    <source>
        <dbReference type="ARBA" id="ARBA00022475"/>
    </source>
</evidence>
<dbReference type="InterPro" id="IPR035906">
    <property type="entry name" value="MetI-like_sf"/>
</dbReference>
<feature type="transmembrane region" description="Helical" evidence="8">
    <location>
        <begin position="21"/>
        <end position="45"/>
    </location>
</feature>
<feature type="transmembrane region" description="Helical" evidence="8">
    <location>
        <begin position="106"/>
        <end position="130"/>
    </location>
</feature>
<sequence length="286" mass="30799">MLPEKKKDRRYLYNNMGIAMLWMCGIITLLILLVVIGYILVNGIGAINWEFLTESPKKMGREGGIYPTIVGTIAVTLVAVIVATPLGVGAAIYMAEYAGENRITKIVRFGADSLAGIPSIIFGLFGYLFFVYTLKMGFSILAGGLTLALMALPIILRVSEEAVRVVPESYKHGSMALGASKWQTIRKVVLPAAFPGMITGVILGMGRAVGETAAVMLTAGTVAKVPTTLFDPVRTMTLHVYVLAMENLSMKNAYGTSAVLVLMILAITIISNMITRRYISKLGGKI</sequence>
<feature type="transmembrane region" description="Helical" evidence="8">
    <location>
        <begin position="253"/>
        <end position="275"/>
    </location>
</feature>
<evidence type="ECO:0000313" key="11">
    <source>
        <dbReference type="Proteomes" id="UP001320159"/>
    </source>
</evidence>
<dbReference type="PANTHER" id="PTHR43470">
    <property type="entry name" value="PHOSPHATE TRANSPORT SYSTEM PERMEASE PROTEIN PSTA-RELATED"/>
    <property type="match status" value="1"/>
</dbReference>
<dbReference type="Pfam" id="PF00528">
    <property type="entry name" value="BPD_transp_1"/>
    <property type="match status" value="1"/>
</dbReference>
<feature type="transmembrane region" description="Helical" evidence="8">
    <location>
        <begin position="65"/>
        <end position="94"/>
    </location>
</feature>
<comment type="subcellular location">
    <subcellularLocation>
        <location evidence="1 8">Cell membrane</location>
        <topology evidence="1 8">Multi-pass membrane protein</topology>
    </subcellularLocation>
</comment>
<evidence type="ECO:0000256" key="3">
    <source>
        <dbReference type="ARBA" id="ARBA00022448"/>
    </source>
</evidence>
<keyword evidence="11" id="KW-1185">Reference proteome</keyword>
<evidence type="ECO:0000256" key="8">
    <source>
        <dbReference type="RuleBase" id="RU363043"/>
    </source>
</evidence>
<reference evidence="10 11" key="1">
    <citation type="submission" date="2017-11" db="EMBL/GenBank/DDBJ databases">
        <title>Isolation and Characterization of Family Methanocellaceae Species from Potential Methane Hydrate Area Offshore Southwestern Taiwan.</title>
        <authorList>
            <person name="Zhang W.-L."/>
            <person name="Chen W.-C."/>
            <person name="Lai M.-C."/>
            <person name="Chen S.-C."/>
        </authorList>
    </citation>
    <scope>NUCLEOTIDE SEQUENCE [LARGE SCALE GENOMIC DNA]</scope>
    <source>
        <strain evidence="10 11">CWC-04</strain>
    </source>
</reference>
<dbReference type="EMBL" id="PGCK01000010">
    <property type="protein sequence ID" value="MCD1295719.1"/>
    <property type="molecule type" value="Genomic_DNA"/>
</dbReference>
<comment type="similarity">
    <text evidence="2 8">Belongs to the binding-protein-dependent transport system permease family. CysTW subfamily.</text>
</comment>
<gene>
    <name evidence="10" type="primary">pstA</name>
    <name evidence="10" type="ORF">CUJ83_11990</name>
</gene>
<dbReference type="AlphaFoldDB" id="A0AAP2RE68"/>
<evidence type="ECO:0000256" key="7">
    <source>
        <dbReference type="ARBA" id="ARBA00023136"/>
    </source>
</evidence>
<dbReference type="Gene3D" id="1.10.3720.10">
    <property type="entry name" value="MetI-like"/>
    <property type="match status" value="1"/>
</dbReference>
<dbReference type="PANTHER" id="PTHR43470:SF3">
    <property type="entry name" value="PHOSPHATE TRANSPORT SYSTEM PERMEASE PROTEIN PSTA-RELATED"/>
    <property type="match status" value="1"/>
</dbReference>
<evidence type="ECO:0000256" key="1">
    <source>
        <dbReference type="ARBA" id="ARBA00004651"/>
    </source>
</evidence>
<keyword evidence="7 8" id="KW-0472">Membrane</keyword>
<dbReference type="GO" id="GO:0035435">
    <property type="term" value="P:phosphate ion transmembrane transport"/>
    <property type="evidence" value="ECO:0007669"/>
    <property type="project" value="InterPro"/>
</dbReference>
<keyword evidence="5 8" id="KW-0812">Transmembrane</keyword>
<dbReference type="Proteomes" id="UP001320159">
    <property type="component" value="Unassembled WGS sequence"/>
</dbReference>
<evidence type="ECO:0000256" key="6">
    <source>
        <dbReference type="ARBA" id="ARBA00022989"/>
    </source>
</evidence>
<proteinExistence type="inferred from homology"/>
<name>A0AAP2RE68_9EURY</name>
<keyword evidence="4 8" id="KW-1003">Cell membrane</keyword>
<feature type="transmembrane region" description="Helical" evidence="8">
    <location>
        <begin position="136"/>
        <end position="156"/>
    </location>
</feature>
<evidence type="ECO:0000256" key="2">
    <source>
        <dbReference type="ARBA" id="ARBA00007069"/>
    </source>
</evidence>
<dbReference type="GO" id="GO:0005315">
    <property type="term" value="F:phosphate transmembrane transporter activity"/>
    <property type="evidence" value="ECO:0007669"/>
    <property type="project" value="InterPro"/>
</dbReference>
<keyword evidence="3" id="KW-0813">Transport</keyword>
<dbReference type="GO" id="GO:0005886">
    <property type="term" value="C:plasma membrane"/>
    <property type="evidence" value="ECO:0007669"/>
    <property type="project" value="UniProtKB-SubCell"/>
</dbReference>
<comment type="caution">
    <text evidence="10">The sequence shown here is derived from an EMBL/GenBank/DDBJ whole genome shotgun (WGS) entry which is preliminary data.</text>
</comment>